<evidence type="ECO:0000256" key="3">
    <source>
        <dbReference type="ARBA" id="ARBA00023163"/>
    </source>
</evidence>
<proteinExistence type="predicted"/>
<sequence length="208" mass="23611">MLAELTDTPPEARSDETRARIFETANKLIEIEPLAKLTVRRIADAAGVSPALIIQYFGSKDKLLMQIHMLHHSKLDAALQKACDDHAGQSLLKHLEAAADVFLDFDFDNPDLTRYIYSFAYAWNEEMEIWFNEQVAPFHSGLAQVMKSGEPSLSEDDAKTYAITFFCVYAQLMRQLLMKHATKETAMETLKPHLRIIACGIRCRDEDC</sequence>
<keyword evidence="7" id="KW-1185">Reference proteome</keyword>
<evidence type="ECO:0000256" key="4">
    <source>
        <dbReference type="PROSITE-ProRule" id="PRU00335"/>
    </source>
</evidence>
<dbReference type="PANTHER" id="PTHR30055">
    <property type="entry name" value="HTH-TYPE TRANSCRIPTIONAL REGULATOR RUTR"/>
    <property type="match status" value="1"/>
</dbReference>
<evidence type="ECO:0000259" key="5">
    <source>
        <dbReference type="PROSITE" id="PS50977"/>
    </source>
</evidence>
<evidence type="ECO:0000313" key="7">
    <source>
        <dbReference type="Proteomes" id="UP001596303"/>
    </source>
</evidence>
<dbReference type="InterPro" id="IPR009057">
    <property type="entry name" value="Homeodomain-like_sf"/>
</dbReference>
<dbReference type="InterPro" id="IPR050109">
    <property type="entry name" value="HTH-type_TetR-like_transc_reg"/>
</dbReference>
<dbReference type="PANTHER" id="PTHR30055:SF234">
    <property type="entry name" value="HTH-TYPE TRANSCRIPTIONAL REGULATOR BETI"/>
    <property type="match status" value="1"/>
</dbReference>
<gene>
    <name evidence="6" type="ORF">ACFQDM_11790</name>
</gene>
<evidence type="ECO:0000313" key="6">
    <source>
        <dbReference type="EMBL" id="MFC6198768.1"/>
    </source>
</evidence>
<protein>
    <submittedName>
        <fullName evidence="6">TetR/AcrR family transcriptional regulator</fullName>
    </submittedName>
</protein>
<keyword evidence="3" id="KW-0804">Transcription</keyword>
<feature type="DNA-binding region" description="H-T-H motif" evidence="4">
    <location>
        <begin position="38"/>
        <end position="57"/>
    </location>
</feature>
<evidence type="ECO:0000256" key="2">
    <source>
        <dbReference type="ARBA" id="ARBA00023125"/>
    </source>
</evidence>
<keyword evidence="1" id="KW-0805">Transcription regulation</keyword>
<dbReference type="EMBL" id="JBHSSW010000013">
    <property type="protein sequence ID" value="MFC6198768.1"/>
    <property type="molecule type" value="Genomic_DNA"/>
</dbReference>
<reference evidence="7" key="1">
    <citation type="journal article" date="2019" name="Int. J. Syst. Evol. Microbiol.">
        <title>The Global Catalogue of Microorganisms (GCM) 10K type strain sequencing project: providing services to taxonomists for standard genome sequencing and annotation.</title>
        <authorList>
            <consortium name="The Broad Institute Genomics Platform"/>
            <consortium name="The Broad Institute Genome Sequencing Center for Infectious Disease"/>
            <person name="Wu L."/>
            <person name="Ma J."/>
        </authorList>
    </citation>
    <scope>NUCLEOTIDE SEQUENCE [LARGE SCALE GENOMIC DNA]</scope>
    <source>
        <strain evidence="7">CGMCC-1.15741</strain>
    </source>
</reference>
<dbReference type="PROSITE" id="PS50977">
    <property type="entry name" value="HTH_TETR_2"/>
    <property type="match status" value="1"/>
</dbReference>
<dbReference type="Pfam" id="PF00440">
    <property type="entry name" value="TetR_N"/>
    <property type="match status" value="1"/>
</dbReference>
<accession>A0ABW1SBY7</accession>
<keyword evidence="2 4" id="KW-0238">DNA-binding</keyword>
<comment type="caution">
    <text evidence="6">The sequence shown here is derived from an EMBL/GenBank/DDBJ whole genome shotgun (WGS) entry which is preliminary data.</text>
</comment>
<feature type="domain" description="HTH tetR-type" evidence="5">
    <location>
        <begin position="15"/>
        <end position="75"/>
    </location>
</feature>
<dbReference type="Gene3D" id="1.10.357.10">
    <property type="entry name" value="Tetracycline Repressor, domain 2"/>
    <property type="match status" value="1"/>
</dbReference>
<dbReference type="SUPFAM" id="SSF46689">
    <property type="entry name" value="Homeodomain-like"/>
    <property type="match status" value="1"/>
</dbReference>
<evidence type="ECO:0000256" key="1">
    <source>
        <dbReference type="ARBA" id="ARBA00023015"/>
    </source>
</evidence>
<dbReference type="Proteomes" id="UP001596303">
    <property type="component" value="Unassembled WGS sequence"/>
</dbReference>
<organism evidence="6 7">
    <name type="scientific">Ponticaulis profundi</name>
    <dbReference type="NCBI Taxonomy" id="2665222"/>
    <lineage>
        <taxon>Bacteria</taxon>
        <taxon>Pseudomonadati</taxon>
        <taxon>Pseudomonadota</taxon>
        <taxon>Alphaproteobacteria</taxon>
        <taxon>Hyphomonadales</taxon>
        <taxon>Hyphomonadaceae</taxon>
        <taxon>Ponticaulis</taxon>
    </lineage>
</organism>
<dbReference type="InterPro" id="IPR001647">
    <property type="entry name" value="HTH_TetR"/>
</dbReference>
<name>A0ABW1SBY7_9PROT</name>